<evidence type="ECO:0000313" key="4">
    <source>
        <dbReference type="EMBL" id="KAK7085798.1"/>
    </source>
</evidence>
<dbReference type="Proteomes" id="UP001381693">
    <property type="component" value="Unassembled WGS sequence"/>
</dbReference>
<evidence type="ECO:0000259" key="3">
    <source>
        <dbReference type="Pfam" id="PF00501"/>
    </source>
</evidence>
<keyword evidence="5" id="KW-1185">Reference proteome</keyword>
<dbReference type="AlphaFoldDB" id="A0AAN8XU44"/>
<dbReference type="InterPro" id="IPR042099">
    <property type="entry name" value="ANL_N_sf"/>
</dbReference>
<dbReference type="GO" id="GO:0016405">
    <property type="term" value="F:CoA-ligase activity"/>
    <property type="evidence" value="ECO:0007669"/>
    <property type="project" value="TreeGrafter"/>
</dbReference>
<accession>A0AAN8XU44</accession>
<feature type="non-terminal residue" evidence="4">
    <location>
        <position position="1"/>
    </location>
</feature>
<reference evidence="4 5" key="1">
    <citation type="submission" date="2023-11" db="EMBL/GenBank/DDBJ databases">
        <title>Halocaridina rubra genome assembly.</title>
        <authorList>
            <person name="Smith C."/>
        </authorList>
    </citation>
    <scope>NUCLEOTIDE SEQUENCE [LARGE SCALE GENOMIC DNA]</scope>
    <source>
        <strain evidence="4">EP-1</strain>
        <tissue evidence="4">Whole</tissue>
    </source>
</reference>
<name>A0AAN8XU44_HALRR</name>
<dbReference type="InterPro" id="IPR000873">
    <property type="entry name" value="AMP-dep_synth/lig_dom"/>
</dbReference>
<protein>
    <recommendedName>
        <fullName evidence="3">AMP-dependent synthetase/ligase domain-containing protein</fullName>
    </recommendedName>
</protein>
<feature type="domain" description="AMP-dependent synthetase/ligase" evidence="3">
    <location>
        <begin position="74"/>
        <end position="145"/>
    </location>
</feature>
<comment type="subcellular location">
    <subcellularLocation>
        <location evidence="1">Peroxisome</location>
    </subcellularLocation>
</comment>
<comment type="caution">
    <text evidence="4">The sequence shown here is derived from an EMBL/GenBank/DDBJ whole genome shotgun (WGS) entry which is preliminary data.</text>
</comment>
<dbReference type="PANTHER" id="PTHR24096:SF422">
    <property type="entry name" value="BCDNA.GH02901"/>
    <property type="match status" value="1"/>
</dbReference>
<proteinExistence type="predicted"/>
<evidence type="ECO:0000256" key="2">
    <source>
        <dbReference type="ARBA" id="ARBA00023140"/>
    </source>
</evidence>
<sequence length="166" mass="18667">QEKHVVRSPFHSVELPNESLPSIVFRRAAKWSHLDSIECGITGRKNTYGGVINRALRWGTVINKLLPPFVTLPGQRNIVYFSPNCPEFPVVFYGTQAVGATITCMNHTYTIAEVSRELNDCDASAMVADPKYEQILLSAFQNLKKTTSSFHHRPLGLRQHKPARGY</sequence>
<dbReference type="Pfam" id="PF00501">
    <property type="entry name" value="AMP-binding"/>
    <property type="match status" value="1"/>
</dbReference>
<evidence type="ECO:0000256" key="1">
    <source>
        <dbReference type="ARBA" id="ARBA00004275"/>
    </source>
</evidence>
<dbReference type="GO" id="GO:0005777">
    <property type="term" value="C:peroxisome"/>
    <property type="evidence" value="ECO:0007669"/>
    <property type="project" value="UniProtKB-SubCell"/>
</dbReference>
<dbReference type="PANTHER" id="PTHR24096">
    <property type="entry name" value="LONG-CHAIN-FATTY-ACID--COA LIGASE"/>
    <property type="match status" value="1"/>
</dbReference>
<dbReference type="EMBL" id="JAXCGZ010000573">
    <property type="protein sequence ID" value="KAK7085798.1"/>
    <property type="molecule type" value="Genomic_DNA"/>
</dbReference>
<gene>
    <name evidence="4" type="ORF">SK128_024984</name>
</gene>
<dbReference type="Gene3D" id="3.40.50.12780">
    <property type="entry name" value="N-terminal domain of ligase-like"/>
    <property type="match status" value="1"/>
</dbReference>
<dbReference type="SUPFAM" id="SSF56801">
    <property type="entry name" value="Acetyl-CoA synthetase-like"/>
    <property type="match status" value="1"/>
</dbReference>
<evidence type="ECO:0000313" key="5">
    <source>
        <dbReference type="Proteomes" id="UP001381693"/>
    </source>
</evidence>
<keyword evidence="2" id="KW-0576">Peroxisome</keyword>
<organism evidence="4 5">
    <name type="scientific">Halocaridina rubra</name>
    <name type="common">Hawaiian red shrimp</name>
    <dbReference type="NCBI Taxonomy" id="373956"/>
    <lineage>
        <taxon>Eukaryota</taxon>
        <taxon>Metazoa</taxon>
        <taxon>Ecdysozoa</taxon>
        <taxon>Arthropoda</taxon>
        <taxon>Crustacea</taxon>
        <taxon>Multicrustacea</taxon>
        <taxon>Malacostraca</taxon>
        <taxon>Eumalacostraca</taxon>
        <taxon>Eucarida</taxon>
        <taxon>Decapoda</taxon>
        <taxon>Pleocyemata</taxon>
        <taxon>Caridea</taxon>
        <taxon>Atyoidea</taxon>
        <taxon>Atyidae</taxon>
        <taxon>Halocaridina</taxon>
    </lineage>
</organism>